<dbReference type="Proteomes" id="UP000426246">
    <property type="component" value="Chromosome"/>
</dbReference>
<organism evidence="2 3">
    <name type="scientific">Paenibacillus psychroresistens</name>
    <dbReference type="NCBI Taxonomy" id="1778678"/>
    <lineage>
        <taxon>Bacteria</taxon>
        <taxon>Bacillati</taxon>
        <taxon>Bacillota</taxon>
        <taxon>Bacilli</taxon>
        <taxon>Bacillales</taxon>
        <taxon>Paenibacillaceae</taxon>
        <taxon>Paenibacillus</taxon>
    </lineage>
</organism>
<dbReference type="OrthoDB" id="982578at2"/>
<dbReference type="GO" id="GO:0004518">
    <property type="term" value="F:nuclease activity"/>
    <property type="evidence" value="ECO:0007669"/>
    <property type="project" value="InterPro"/>
</dbReference>
<proteinExistence type="predicted"/>
<reference evidence="3" key="1">
    <citation type="submission" date="2018-11" db="EMBL/GenBank/DDBJ databases">
        <title>Complete genome sequence of Paenibacillus sp. ML311-T8.</title>
        <authorList>
            <person name="Nam Y.-D."/>
            <person name="Kang J."/>
            <person name="Chung W.-H."/>
            <person name="Park Y.S."/>
        </authorList>
    </citation>
    <scope>NUCLEOTIDE SEQUENCE [LARGE SCALE GENOMIC DNA]</scope>
    <source>
        <strain evidence="3">ML311-T8</strain>
    </source>
</reference>
<feature type="domain" description="CD-NTase associated protein 4-like DNA endonuclease" evidence="1">
    <location>
        <begin position="11"/>
        <end position="220"/>
    </location>
</feature>
<dbReference type="RefSeq" id="WP_155705092.1">
    <property type="nucleotide sequence ID" value="NZ_CP034235.1"/>
</dbReference>
<accession>A0A6B8RTV8</accession>
<dbReference type="Pfam" id="PF14130">
    <property type="entry name" value="Cap4_nuclease"/>
    <property type="match status" value="1"/>
</dbReference>
<gene>
    <name evidence="2" type="ORF">EHS13_35690</name>
</gene>
<keyword evidence="3" id="KW-1185">Reference proteome</keyword>
<evidence type="ECO:0000313" key="3">
    <source>
        <dbReference type="Proteomes" id="UP000426246"/>
    </source>
</evidence>
<name>A0A6B8RTV8_9BACL</name>
<evidence type="ECO:0000259" key="1">
    <source>
        <dbReference type="Pfam" id="PF14130"/>
    </source>
</evidence>
<dbReference type="KEGG" id="ppsc:EHS13_35690"/>
<dbReference type="InterPro" id="IPR025382">
    <property type="entry name" value="Cap4-like_endonuclease_dom"/>
</dbReference>
<dbReference type="AlphaFoldDB" id="A0A6B8RTV8"/>
<protein>
    <submittedName>
        <fullName evidence="2">DUF4297 domain-containing protein</fullName>
    </submittedName>
</protein>
<dbReference type="EMBL" id="CP034235">
    <property type="protein sequence ID" value="QGQ99831.1"/>
    <property type="molecule type" value="Genomic_DNA"/>
</dbReference>
<evidence type="ECO:0000313" key="2">
    <source>
        <dbReference type="EMBL" id="QGQ99831.1"/>
    </source>
</evidence>
<sequence length="373" mass="43350">MENQNKTAVNAGVHASIGFEFQKHCALYFLFEKYDKLKDSKYFICLEHHDDFLFCYQTKDELISSIDSYQAKKSSKEWGLGKDIYELLIKMTNVGLSLHADSMPKVAGYVHKLEFLTNNFIKLSVNGSTKGKKISMTVNETSSSYRFIDLDKEISSKIETEIKKILDKDLEGLKELNNISMSYIDLPKKSQGQKDNLVGMFKRIFEEKVSDSKAAVDTLLLLFRDVENTLNRGNVVKLMDESKRVSCVKINQAIDVITTQKMAYDMWRDEKKEVCKNLEIVITDRSKFESDFNNSFDRFKDYQQVEHQKILSFVRENSFMMNSFNVDIECILELYNMFRNNISSQLSELSIKAAIYAAYIEVREHYENKINNK</sequence>